<accession>A0A1U7I2G7</accession>
<dbReference type="AlphaFoldDB" id="A0A1U7I2G7"/>
<evidence type="ECO:0000313" key="1">
    <source>
        <dbReference type="EMBL" id="OKH30172.1"/>
    </source>
</evidence>
<comment type="caution">
    <text evidence="1">The sequence shown here is derived from an EMBL/GenBank/DDBJ whole genome shotgun (WGS) entry which is preliminary data.</text>
</comment>
<reference evidence="1 2" key="1">
    <citation type="submission" date="2016-11" db="EMBL/GenBank/DDBJ databases">
        <title>Draft Genome Sequences of Nine Cyanobacterial Strains from Diverse Habitats.</title>
        <authorList>
            <person name="Zhu T."/>
            <person name="Hou S."/>
            <person name="Lu X."/>
            <person name="Hess W.R."/>
        </authorList>
    </citation>
    <scope>NUCLEOTIDE SEQUENCE [LARGE SCALE GENOMIC DNA]</scope>
    <source>
        <strain evidence="1 2">IAM M-71</strain>
    </source>
</reference>
<evidence type="ECO:0000313" key="2">
    <source>
        <dbReference type="Proteomes" id="UP000185860"/>
    </source>
</evidence>
<gene>
    <name evidence="1" type="ORF">NIES2119_31370</name>
</gene>
<name>A0A1U7I2G7_9CYAN</name>
<organism evidence="1 2">
    <name type="scientific">[Phormidium ambiguum] IAM M-71</name>
    <dbReference type="NCBI Taxonomy" id="454136"/>
    <lineage>
        <taxon>Bacteria</taxon>
        <taxon>Bacillati</taxon>
        <taxon>Cyanobacteriota</taxon>
        <taxon>Cyanophyceae</taxon>
        <taxon>Oscillatoriophycideae</taxon>
        <taxon>Aerosakkonematales</taxon>
        <taxon>Aerosakkonemataceae</taxon>
        <taxon>Floridanema</taxon>
    </lineage>
</organism>
<protein>
    <submittedName>
        <fullName evidence="1">Uncharacterized protein</fullName>
    </submittedName>
</protein>
<proteinExistence type="predicted"/>
<dbReference type="Proteomes" id="UP000185860">
    <property type="component" value="Unassembled WGS sequence"/>
</dbReference>
<sequence>MPLPFAACIVSPQGVAAISKAYSGFSCQGSGVLRWGACIVASLQPSTTVALPLIHCQEGSSKVKMSLAYGSGQGLADLLMGLAGGRWWALVGLLGAGGAARGWWGC</sequence>
<dbReference type="EMBL" id="MRCE01000070">
    <property type="protein sequence ID" value="OKH30172.1"/>
    <property type="molecule type" value="Genomic_DNA"/>
</dbReference>